<dbReference type="Proteomes" id="UP000233551">
    <property type="component" value="Unassembled WGS sequence"/>
</dbReference>
<organism evidence="1 2">
    <name type="scientific">Punica granatum</name>
    <name type="common">Pomegranate</name>
    <dbReference type="NCBI Taxonomy" id="22663"/>
    <lineage>
        <taxon>Eukaryota</taxon>
        <taxon>Viridiplantae</taxon>
        <taxon>Streptophyta</taxon>
        <taxon>Embryophyta</taxon>
        <taxon>Tracheophyta</taxon>
        <taxon>Spermatophyta</taxon>
        <taxon>Magnoliopsida</taxon>
        <taxon>eudicotyledons</taxon>
        <taxon>Gunneridae</taxon>
        <taxon>Pentapetalae</taxon>
        <taxon>rosids</taxon>
        <taxon>malvids</taxon>
        <taxon>Myrtales</taxon>
        <taxon>Lythraceae</taxon>
        <taxon>Punica</taxon>
    </lineage>
</organism>
<evidence type="ECO:0000313" key="1">
    <source>
        <dbReference type="EMBL" id="PKI71197.1"/>
    </source>
</evidence>
<evidence type="ECO:0000313" key="2">
    <source>
        <dbReference type="Proteomes" id="UP000233551"/>
    </source>
</evidence>
<reference evidence="1 2" key="1">
    <citation type="submission" date="2017-11" db="EMBL/GenBank/DDBJ databases">
        <title>De-novo sequencing of pomegranate (Punica granatum L.) genome.</title>
        <authorList>
            <person name="Akparov Z."/>
            <person name="Amiraslanov A."/>
            <person name="Hajiyeva S."/>
            <person name="Abbasov M."/>
            <person name="Kaur K."/>
            <person name="Hamwieh A."/>
            <person name="Solovyev V."/>
            <person name="Salamov A."/>
            <person name="Braich B."/>
            <person name="Kosarev P."/>
            <person name="Mahmoud A."/>
            <person name="Hajiyev E."/>
            <person name="Babayeva S."/>
            <person name="Izzatullayeva V."/>
            <person name="Mammadov A."/>
            <person name="Mammadov A."/>
            <person name="Sharifova S."/>
            <person name="Ojaghi J."/>
            <person name="Eynullazada K."/>
            <person name="Bayramov B."/>
            <person name="Abdulazimova A."/>
            <person name="Shahmuradov I."/>
        </authorList>
    </citation>
    <scope>NUCLEOTIDE SEQUENCE [LARGE SCALE GENOMIC DNA]</scope>
    <source>
        <strain evidence="2">cv. AG2017</strain>
        <tissue evidence="1">Leaf</tissue>
    </source>
</reference>
<sequence>MHESLHLLPTTNLIFPISSSLGFHVLLPDICIIGKLDGSKLTLLDFQVFIEFKHLLDTLHPFEILFGGTSALELRNLQLNVVTDAPLLSLWNQLHSLIRKSFLVNNFILYTNIPPWICSCMLRRSWRCLTTYFHALKYSNGPDLVASRLLALERVIGPKTCPVAPWLHPEALQARRCSSRVLEIA</sequence>
<keyword evidence="2" id="KW-1185">Reference proteome</keyword>
<dbReference type="EMBL" id="PGOL01000387">
    <property type="protein sequence ID" value="PKI71197.1"/>
    <property type="molecule type" value="Genomic_DNA"/>
</dbReference>
<protein>
    <submittedName>
        <fullName evidence="1">Uncharacterized protein</fullName>
    </submittedName>
</protein>
<comment type="caution">
    <text evidence="1">The sequence shown here is derived from an EMBL/GenBank/DDBJ whole genome shotgun (WGS) entry which is preliminary data.</text>
</comment>
<name>A0A2I0KRU8_PUNGR</name>
<accession>A0A2I0KRU8</accession>
<dbReference type="AlphaFoldDB" id="A0A2I0KRU8"/>
<proteinExistence type="predicted"/>
<gene>
    <name evidence="1" type="ORF">CRG98_008372</name>
</gene>